<feature type="domain" description="Glycosyl transferase family 1" evidence="8">
    <location>
        <begin position="285"/>
        <end position="441"/>
    </location>
</feature>
<reference evidence="10 11" key="1">
    <citation type="submission" date="2018-06" db="EMBL/GenBank/DDBJ databases">
        <authorList>
            <consortium name="Pathogen Informatics"/>
            <person name="Doyle S."/>
        </authorList>
    </citation>
    <scope>NUCLEOTIDE SEQUENCE [LARGE SCALE GENOMIC DNA]</scope>
    <source>
        <strain evidence="10 11">NCTC10571</strain>
    </source>
</reference>
<dbReference type="HAMAP" id="MF_00484">
    <property type="entry name" value="Glycogen_synth"/>
    <property type="match status" value="1"/>
</dbReference>
<dbReference type="EMBL" id="UGPP01000001">
    <property type="protein sequence ID" value="STY72074.1"/>
    <property type="molecule type" value="Genomic_DNA"/>
</dbReference>
<feature type="binding site" evidence="7">
    <location>
        <position position="16"/>
    </location>
    <ligand>
        <name>ADP-alpha-D-glucose</name>
        <dbReference type="ChEBI" id="CHEBI:57498"/>
    </ligand>
</feature>
<comment type="pathway">
    <text evidence="7">Glycan biosynthesis; glycogen biosynthesis.</text>
</comment>
<evidence type="ECO:0000256" key="6">
    <source>
        <dbReference type="ARBA" id="ARBA00023056"/>
    </source>
</evidence>
<evidence type="ECO:0000313" key="11">
    <source>
        <dbReference type="Proteomes" id="UP000255234"/>
    </source>
</evidence>
<protein>
    <recommendedName>
        <fullName evidence="7">Glycogen synthase</fullName>
        <ecNumber evidence="7">2.4.1.21</ecNumber>
    </recommendedName>
    <alternativeName>
        <fullName evidence="7">Starch [bacterial glycogen] synthase</fullName>
    </alternativeName>
</protein>
<dbReference type="RefSeq" id="WP_018999396.1">
    <property type="nucleotide sequence ID" value="NZ_UGPP01000001.1"/>
</dbReference>
<dbReference type="Gene3D" id="3.40.50.2000">
    <property type="entry name" value="Glycogen Phosphorylase B"/>
    <property type="match status" value="2"/>
</dbReference>
<dbReference type="GO" id="GO:0005978">
    <property type="term" value="P:glycogen biosynthetic process"/>
    <property type="evidence" value="ECO:0007669"/>
    <property type="project" value="UniProtKB-UniRule"/>
</dbReference>
<keyword evidence="4 7" id="KW-0328">Glycosyltransferase</keyword>
<proteinExistence type="inferred from homology"/>
<evidence type="ECO:0000256" key="7">
    <source>
        <dbReference type="HAMAP-Rule" id="MF_00484"/>
    </source>
</evidence>
<dbReference type="GO" id="GO:0009011">
    <property type="term" value="F:alpha-1,4-glucan glucosyltransferase (ADP-glucose donor) activity"/>
    <property type="evidence" value="ECO:0007669"/>
    <property type="project" value="UniProtKB-UniRule"/>
</dbReference>
<dbReference type="PANTHER" id="PTHR45825:SF11">
    <property type="entry name" value="ALPHA AMYLASE DOMAIN-CONTAINING PROTEIN"/>
    <property type="match status" value="1"/>
</dbReference>
<dbReference type="Pfam" id="PF00534">
    <property type="entry name" value="Glycos_transf_1"/>
    <property type="match status" value="1"/>
</dbReference>
<evidence type="ECO:0000259" key="9">
    <source>
        <dbReference type="Pfam" id="PF08323"/>
    </source>
</evidence>
<dbReference type="UniPathway" id="UPA00164"/>
<sequence length="479" mass="55771">MLKVLYVASEAVPFVKTGGLADVAGSLPKELKQKGVDVRVVIPKYSGIKEEYRNNMEHIYDGEINVSWRKKYLGIDRYDYKDVPFYFIDNQEYFYREGYYGYPDDVERFTFFCRAVLEMLPHIDFWPDIIHMNDWQTGLISVYLKLEHNEDVRYNKIKTVYTIHNLKYQGRFWKGYLPDVLGLDWKYFNNGDLEYFDDINFMKGAIVYSDKVTTVSRSYAKEIQDPYYGEGLEGMLQKRDADLSGIINGLDYEDYNPETDKYIFKNFDVHNAIAIKGDNKEQLQKKLGLPVNRKIPMIGMVTRLVEAKGLDLVTRILDELLEYENVQFVILGTGDRQYEDWFKGLVWRYPKKVSANIFFNNELAHQIYAASDLFLMPSQYEPCGIGQLIALRYGTVPIVRATGGLKDTVEAYNNYTQTGNGFSFNNYNAHELLFSIKRAIDGIADDRKHIHLVENAMTADYSWEESAKQYKELYNSLKA</sequence>
<comment type="function">
    <text evidence="2 7">Synthesizes alpha-1,4-glucan chains using ADP-glucose.</text>
</comment>
<evidence type="ECO:0000256" key="3">
    <source>
        <dbReference type="ARBA" id="ARBA00010281"/>
    </source>
</evidence>
<name>A0A378NUM6_9FIRM</name>
<keyword evidence="6 7" id="KW-0320">Glycogen biosynthesis</keyword>
<dbReference type="EC" id="2.4.1.21" evidence="7"/>
<evidence type="ECO:0000313" key="10">
    <source>
        <dbReference type="EMBL" id="STY72074.1"/>
    </source>
</evidence>
<comment type="catalytic activity">
    <reaction evidence="1 7">
        <text>[(1-&gt;4)-alpha-D-glucosyl](n) + ADP-alpha-D-glucose = [(1-&gt;4)-alpha-D-glucosyl](n+1) + ADP + H(+)</text>
        <dbReference type="Rhea" id="RHEA:18189"/>
        <dbReference type="Rhea" id="RHEA-COMP:9584"/>
        <dbReference type="Rhea" id="RHEA-COMP:9587"/>
        <dbReference type="ChEBI" id="CHEBI:15378"/>
        <dbReference type="ChEBI" id="CHEBI:15444"/>
        <dbReference type="ChEBI" id="CHEBI:57498"/>
        <dbReference type="ChEBI" id="CHEBI:456216"/>
        <dbReference type="EC" id="2.4.1.21"/>
    </reaction>
</comment>
<dbReference type="InterPro" id="IPR001296">
    <property type="entry name" value="Glyco_trans_1"/>
</dbReference>
<organism evidence="10 11">
    <name type="scientific">Megamonas hypermegale</name>
    <dbReference type="NCBI Taxonomy" id="158847"/>
    <lineage>
        <taxon>Bacteria</taxon>
        <taxon>Bacillati</taxon>
        <taxon>Bacillota</taxon>
        <taxon>Negativicutes</taxon>
        <taxon>Selenomonadales</taxon>
        <taxon>Selenomonadaceae</taxon>
        <taxon>Megamonas</taxon>
    </lineage>
</organism>
<dbReference type="GO" id="GO:0004373">
    <property type="term" value="F:alpha-1,4-glucan glucosyltransferase (UDP-glucose donor) activity"/>
    <property type="evidence" value="ECO:0007669"/>
    <property type="project" value="InterPro"/>
</dbReference>
<evidence type="ECO:0000256" key="2">
    <source>
        <dbReference type="ARBA" id="ARBA00002764"/>
    </source>
</evidence>
<dbReference type="Pfam" id="PF08323">
    <property type="entry name" value="Glyco_transf_5"/>
    <property type="match status" value="1"/>
</dbReference>
<dbReference type="CDD" id="cd03791">
    <property type="entry name" value="GT5_Glycogen_synthase_DULL1-like"/>
    <property type="match status" value="1"/>
</dbReference>
<evidence type="ECO:0000256" key="4">
    <source>
        <dbReference type="ARBA" id="ARBA00022676"/>
    </source>
</evidence>
<evidence type="ECO:0000256" key="1">
    <source>
        <dbReference type="ARBA" id="ARBA00001478"/>
    </source>
</evidence>
<dbReference type="Proteomes" id="UP000255234">
    <property type="component" value="Unassembled WGS sequence"/>
</dbReference>
<dbReference type="SUPFAM" id="SSF53756">
    <property type="entry name" value="UDP-Glycosyltransferase/glycogen phosphorylase"/>
    <property type="match status" value="1"/>
</dbReference>
<dbReference type="AlphaFoldDB" id="A0A378NUM6"/>
<dbReference type="NCBIfam" id="TIGR02095">
    <property type="entry name" value="glgA"/>
    <property type="match status" value="1"/>
</dbReference>
<accession>A0A378NUM6</accession>
<dbReference type="InterPro" id="IPR011835">
    <property type="entry name" value="GS/SS"/>
</dbReference>
<dbReference type="STRING" id="1122216.GCA_000423385_00714"/>
<keyword evidence="5 7" id="KW-0808">Transferase</keyword>
<feature type="domain" description="Starch synthase catalytic" evidence="9">
    <location>
        <begin position="3"/>
        <end position="238"/>
    </location>
</feature>
<dbReference type="InterPro" id="IPR013534">
    <property type="entry name" value="Starch_synth_cat_dom"/>
</dbReference>
<evidence type="ECO:0000259" key="8">
    <source>
        <dbReference type="Pfam" id="PF00534"/>
    </source>
</evidence>
<gene>
    <name evidence="7 10" type="primary">glgA</name>
    <name evidence="10" type="ORF">NCTC10571_02264</name>
</gene>
<dbReference type="NCBIfam" id="NF001898">
    <property type="entry name" value="PRK00654.1-1"/>
    <property type="match status" value="1"/>
</dbReference>
<evidence type="ECO:0000256" key="5">
    <source>
        <dbReference type="ARBA" id="ARBA00022679"/>
    </source>
</evidence>
<comment type="similarity">
    <text evidence="3 7">Belongs to the glycosyltransferase 1 family. Bacterial/plant glycogen synthase subfamily.</text>
</comment>
<dbReference type="PANTHER" id="PTHR45825">
    <property type="entry name" value="GRANULE-BOUND STARCH SYNTHASE 1, CHLOROPLASTIC/AMYLOPLASTIC"/>
    <property type="match status" value="1"/>
</dbReference>